<comment type="caution">
    <text evidence="2">The sequence shown here is derived from an EMBL/GenBank/DDBJ whole genome shotgun (WGS) entry which is preliminary data.</text>
</comment>
<feature type="transmembrane region" description="Helical" evidence="1">
    <location>
        <begin position="403"/>
        <end position="423"/>
    </location>
</feature>
<dbReference type="InterPro" id="IPR005625">
    <property type="entry name" value="PepSY-ass_TM"/>
</dbReference>
<dbReference type="EMBL" id="JABSOD010000011">
    <property type="protein sequence ID" value="NRQ43337.1"/>
    <property type="molecule type" value="Genomic_DNA"/>
</dbReference>
<feature type="transmembrane region" description="Helical" evidence="1">
    <location>
        <begin position="7"/>
        <end position="28"/>
    </location>
</feature>
<protein>
    <submittedName>
        <fullName evidence="2">PepSY domain-containing protein</fullName>
    </submittedName>
</protein>
<feature type="transmembrane region" description="Helical" evidence="1">
    <location>
        <begin position="130"/>
        <end position="152"/>
    </location>
</feature>
<dbReference type="PANTHER" id="PTHR34219:SF4">
    <property type="entry name" value="PEPSY DOMAIN-CONTAINING PROTEIN"/>
    <property type="match status" value="1"/>
</dbReference>
<keyword evidence="1" id="KW-0812">Transmembrane</keyword>
<feature type="transmembrane region" description="Helical" evidence="1">
    <location>
        <begin position="369"/>
        <end position="391"/>
    </location>
</feature>
<sequence>MTWLHTWSGLVVGWVLFAVFFTGTLAFFQHEVTDWMQPELQHKAQAEQSLTQAQAFLSKKAPDSARWSVSLPDQRSATTTVFWRDANAGGRGFKRATLDGNGEEVELRESRGGSFFYRFHFDLHYMPVLWARWLVGICSMFMLIAIISGVIIHKKIFKDFFSFQPGKGPRSWLDGHTITAVLALPFHLMITYTGLVTLMFMYLSWAISLGFGDRNSLFESLTRQPAAVVASGEAAAMLPLQQLYQQAAATLNGAAISFVAVNNPGDVAATVQFTEGSTQSLIVPGRTLVYSAVTGELLNQLQPQLVAEHTRRTMVNLHAGRFAGLQLRWLYFISGVMGALMIATGLVLWSEKRLKKLHADNKIPFGQQLVRWLNAGVILGLPLAVAAYFYANRLLPLTLENRAEMEIHCFFAGWAFMLLYPLLRGISNSWREGAMLTALAYLLLPLLSVLTVPRNILSYRFPADTTLLAVDLMLLLSAGGFFLLWRFTVRRKAAAKQHRDTAQELVCR</sequence>
<feature type="transmembrane region" description="Helical" evidence="1">
    <location>
        <begin position="468"/>
        <end position="489"/>
    </location>
</feature>
<dbReference type="AlphaFoldDB" id="A0A7Y5EJ13"/>
<evidence type="ECO:0000313" key="3">
    <source>
        <dbReference type="Proteomes" id="UP000523161"/>
    </source>
</evidence>
<organism evidence="2 3">
    <name type="scientific">Rheinheimera lutimaris</name>
    <dbReference type="NCBI Taxonomy" id="2740584"/>
    <lineage>
        <taxon>Bacteria</taxon>
        <taxon>Pseudomonadati</taxon>
        <taxon>Pseudomonadota</taxon>
        <taxon>Gammaproteobacteria</taxon>
        <taxon>Chromatiales</taxon>
        <taxon>Chromatiaceae</taxon>
        <taxon>Rheinheimera</taxon>
    </lineage>
</organism>
<dbReference type="Proteomes" id="UP000523161">
    <property type="component" value="Unassembled WGS sequence"/>
</dbReference>
<evidence type="ECO:0000313" key="2">
    <source>
        <dbReference type="EMBL" id="NRQ43337.1"/>
    </source>
</evidence>
<keyword evidence="1" id="KW-1133">Transmembrane helix</keyword>
<keyword evidence="3" id="KW-1185">Reference proteome</keyword>
<name>A0A7Y5EJ13_9GAMM</name>
<gene>
    <name evidence="2" type="ORF">HRH59_12355</name>
</gene>
<dbReference type="Pfam" id="PF03929">
    <property type="entry name" value="PepSY_TM"/>
    <property type="match status" value="1"/>
</dbReference>
<evidence type="ECO:0000256" key="1">
    <source>
        <dbReference type="SAM" id="Phobius"/>
    </source>
</evidence>
<feature type="transmembrane region" description="Helical" evidence="1">
    <location>
        <begin position="180"/>
        <end position="207"/>
    </location>
</feature>
<dbReference type="PANTHER" id="PTHR34219">
    <property type="entry name" value="IRON-REGULATED INNER MEMBRANE PROTEIN-RELATED"/>
    <property type="match status" value="1"/>
</dbReference>
<accession>A0A7Y5EJ13</accession>
<feature type="transmembrane region" description="Helical" evidence="1">
    <location>
        <begin position="435"/>
        <end position="456"/>
    </location>
</feature>
<feature type="transmembrane region" description="Helical" evidence="1">
    <location>
        <begin position="329"/>
        <end position="349"/>
    </location>
</feature>
<proteinExistence type="predicted"/>
<reference evidence="2 3" key="1">
    <citation type="submission" date="2020-06" db="EMBL/GenBank/DDBJ databases">
        <title>Rheinheimera sp. nov., a marine bacterium isolated from coastal.</title>
        <authorList>
            <person name="Yu Q."/>
            <person name="Qi Y."/>
            <person name="Pu J."/>
        </authorList>
    </citation>
    <scope>NUCLEOTIDE SEQUENCE [LARGE SCALE GENOMIC DNA]</scope>
    <source>
        <strain evidence="2 3">YQF-2</strain>
    </source>
</reference>
<keyword evidence="1" id="KW-0472">Membrane</keyword>